<gene>
    <name evidence="12" type="ORF">GMLC_27700</name>
</gene>
<dbReference type="NCBIfam" id="TIGR00229">
    <property type="entry name" value="sensory_box"/>
    <property type="match status" value="2"/>
</dbReference>
<evidence type="ECO:0000256" key="5">
    <source>
        <dbReference type="ARBA" id="ARBA00022692"/>
    </source>
</evidence>
<evidence type="ECO:0000259" key="9">
    <source>
        <dbReference type="PROSITE" id="PS50109"/>
    </source>
</evidence>
<dbReference type="SUPFAM" id="SSF52172">
    <property type="entry name" value="CheY-like"/>
    <property type="match status" value="1"/>
</dbReference>
<dbReference type="InterPro" id="IPR004358">
    <property type="entry name" value="Sig_transdc_His_kin-like_C"/>
</dbReference>
<evidence type="ECO:0000259" key="10">
    <source>
        <dbReference type="PROSITE" id="PS50110"/>
    </source>
</evidence>
<dbReference type="InterPro" id="IPR033479">
    <property type="entry name" value="dCache_1"/>
</dbReference>
<dbReference type="RefSeq" id="WP_246329811.1">
    <property type="nucleotide sequence ID" value="NZ_BLXZ01000005.1"/>
</dbReference>
<dbReference type="Gene3D" id="3.30.565.10">
    <property type="entry name" value="Histidine kinase-like ATPase, C-terminal domain"/>
    <property type="match status" value="1"/>
</dbReference>
<dbReference type="CDD" id="cd12915">
    <property type="entry name" value="PDC2_DGC_like"/>
    <property type="match status" value="1"/>
</dbReference>
<dbReference type="CDD" id="cd00130">
    <property type="entry name" value="PAS"/>
    <property type="match status" value="1"/>
</dbReference>
<dbReference type="PRINTS" id="PR00344">
    <property type="entry name" value="BCTRLSENSOR"/>
</dbReference>
<dbReference type="Gene3D" id="3.30.450.20">
    <property type="entry name" value="PAS domain"/>
    <property type="match status" value="4"/>
</dbReference>
<comment type="catalytic activity">
    <reaction evidence="1">
        <text>ATP + protein L-histidine = ADP + protein N-phospho-L-histidine.</text>
        <dbReference type="EC" id="2.7.13.3"/>
    </reaction>
</comment>
<evidence type="ECO:0000256" key="3">
    <source>
        <dbReference type="ARBA" id="ARBA00012438"/>
    </source>
</evidence>
<dbReference type="Pfam" id="PF13188">
    <property type="entry name" value="PAS_8"/>
    <property type="match status" value="1"/>
</dbReference>
<organism evidence="12 13">
    <name type="scientific">Geomonas limicola</name>
    <dbReference type="NCBI Taxonomy" id="2740186"/>
    <lineage>
        <taxon>Bacteria</taxon>
        <taxon>Pseudomonadati</taxon>
        <taxon>Thermodesulfobacteriota</taxon>
        <taxon>Desulfuromonadia</taxon>
        <taxon>Geobacterales</taxon>
        <taxon>Geobacteraceae</taxon>
        <taxon>Geomonas</taxon>
    </lineage>
</organism>
<reference evidence="13" key="1">
    <citation type="submission" date="2020-06" db="EMBL/GenBank/DDBJ databases">
        <title>Draft genomic sequecing of Geomonas sp. Red745.</title>
        <authorList>
            <person name="Itoh H."/>
            <person name="Xu Z.X."/>
            <person name="Ushijima N."/>
            <person name="Masuda Y."/>
            <person name="Shiratori Y."/>
            <person name="Senoo K."/>
        </authorList>
    </citation>
    <scope>NUCLEOTIDE SEQUENCE [LARGE SCALE GENOMIC DNA]</scope>
    <source>
        <strain evidence="13">Red745</strain>
    </source>
</reference>
<proteinExistence type="predicted"/>
<dbReference type="InterPro" id="IPR003594">
    <property type="entry name" value="HATPase_dom"/>
</dbReference>
<feature type="domain" description="PAC" evidence="11">
    <location>
        <begin position="443"/>
        <end position="495"/>
    </location>
</feature>
<evidence type="ECO:0000256" key="1">
    <source>
        <dbReference type="ARBA" id="ARBA00000085"/>
    </source>
</evidence>
<keyword evidence="7" id="KW-0472">Membrane</keyword>
<protein>
    <recommendedName>
        <fullName evidence="3">histidine kinase</fullName>
        <ecNumber evidence="3">2.7.13.3</ecNumber>
    </recommendedName>
</protein>
<feature type="domain" description="Histidine kinase" evidence="9">
    <location>
        <begin position="639"/>
        <end position="864"/>
    </location>
</feature>
<dbReference type="Pfam" id="PF02743">
    <property type="entry name" value="dCache_1"/>
    <property type="match status" value="1"/>
</dbReference>
<keyword evidence="4" id="KW-1003">Cell membrane</keyword>
<keyword evidence="8" id="KW-0597">Phosphoprotein</keyword>
<evidence type="ECO:0000256" key="7">
    <source>
        <dbReference type="ARBA" id="ARBA00023136"/>
    </source>
</evidence>
<dbReference type="Pfam" id="PF02518">
    <property type="entry name" value="HATPase_c"/>
    <property type="match status" value="1"/>
</dbReference>
<dbReference type="Gene3D" id="3.40.50.2300">
    <property type="match status" value="1"/>
</dbReference>
<dbReference type="CDD" id="cd12914">
    <property type="entry name" value="PDC1_DGC_like"/>
    <property type="match status" value="1"/>
</dbReference>
<dbReference type="GO" id="GO:0005886">
    <property type="term" value="C:plasma membrane"/>
    <property type="evidence" value="ECO:0007669"/>
    <property type="project" value="UniProtKB-SubCell"/>
</dbReference>
<evidence type="ECO:0000256" key="8">
    <source>
        <dbReference type="PROSITE-ProRule" id="PRU00169"/>
    </source>
</evidence>
<dbReference type="InterPro" id="IPR000700">
    <property type="entry name" value="PAS-assoc_C"/>
</dbReference>
<comment type="subcellular location">
    <subcellularLocation>
        <location evidence="2">Cell membrane</location>
        <topology evidence="2">Multi-pass membrane protein</topology>
    </subcellularLocation>
</comment>
<dbReference type="PROSITE" id="PS50110">
    <property type="entry name" value="RESPONSE_REGULATORY"/>
    <property type="match status" value="1"/>
</dbReference>
<keyword evidence="6" id="KW-1133">Transmembrane helix</keyword>
<accession>A0A6V8N9H7</accession>
<evidence type="ECO:0000256" key="6">
    <source>
        <dbReference type="ARBA" id="ARBA00022989"/>
    </source>
</evidence>
<dbReference type="SMART" id="SM00091">
    <property type="entry name" value="PAS"/>
    <property type="match status" value="2"/>
</dbReference>
<dbReference type="AlphaFoldDB" id="A0A6V8N9H7"/>
<dbReference type="Proteomes" id="UP000587586">
    <property type="component" value="Unassembled WGS sequence"/>
</dbReference>
<feature type="modified residue" description="4-aspartylphosphate" evidence="8">
    <location>
        <position position="937"/>
    </location>
</feature>
<dbReference type="Pfam" id="PF00072">
    <property type="entry name" value="Response_reg"/>
    <property type="match status" value="1"/>
</dbReference>
<dbReference type="PROSITE" id="PS50109">
    <property type="entry name" value="HIS_KIN"/>
    <property type="match status" value="1"/>
</dbReference>
<evidence type="ECO:0000259" key="11">
    <source>
        <dbReference type="PROSITE" id="PS50113"/>
    </source>
</evidence>
<dbReference type="InterPro" id="IPR011006">
    <property type="entry name" value="CheY-like_superfamily"/>
</dbReference>
<dbReference type="InterPro" id="IPR013656">
    <property type="entry name" value="PAS_4"/>
</dbReference>
<dbReference type="PANTHER" id="PTHR43065">
    <property type="entry name" value="SENSOR HISTIDINE KINASE"/>
    <property type="match status" value="1"/>
</dbReference>
<dbReference type="SUPFAM" id="SSF55874">
    <property type="entry name" value="ATPase domain of HSP90 chaperone/DNA topoisomerase II/histidine kinase"/>
    <property type="match status" value="1"/>
</dbReference>
<dbReference type="PANTHER" id="PTHR43065:SF42">
    <property type="entry name" value="TWO-COMPONENT SENSOR PPRA"/>
    <property type="match status" value="1"/>
</dbReference>
<sequence length="1004" mass="110615">MDKRSTKRFRYRLVALVLLVDLCVVALAAFSLQQSRAQYCERVAVQTQNLSLALESSLARLIDQADLAVLSVIDEIYRQRAQGGLDAASLNAFMVRQKGRLAEMGSMRAADARGVVHYGTEDAAPDVSLADRDYFKQLRDNPKLGLVISKPVVGRFTGRWALILARRISAPDGSFAGIVCGTLPLEEILKIFSSMQIGIGGGISLRDADMGTIVRHPWSGDFGSIVGKRVMSPELNRLVSAGQASGTFYTPTGWDNVAKMVTFHKVAQHPLYIIVGLAARDFLAQWWRDVFKLSVLVLLFLAASVLVSRLVYQRWVRDREAEAALLQSKQELEHRVVQRTAELYQANQQLTDELRERELAEQRLREGRNMLAQVIDTIPQSVFWKDRHSVYLGCNARFAELAGLANPEAVLGKTDFDLAWSETESEGYRAADREVMETSRPRYHHVERMSQPGRGVHWMDTTKVPLCDERGAVYGVLGVTEDITARRAAEDARNQALAFSESLLKASPAAILVYDGESGRCVMANQAAATLIGGSIDELCRQSFRQLSSWQAVGLDRVAESVLEHGPTQHLEATIRSSFNKRVLMDCFLSRCDVAGKPHLMFVGIDISEKKRLEQENKVIEAQMLHVQKLESLGVLAGGIAHDFNNILMVVLGNADLAQMRIPAESPARENLRQIEVAAGRAAELAKQMLAYSGKGRFVIERLEVNSVVEEMAHMLEVSISKKVVLRYQFAERLPAVNGDATQLRQVILNLVLNASEAIGEDRGLIVVATGLKQCDRAYLGDSCVDDQLPEGAYVSIDVSDSGCGIRPEIVSKIFDPFFTTKFTGRGLGMAAVLGIVRGHHGAIKLRSVPGSGTTFTVLLPVAQGAEAERPAVTMAPATLWQGRGTVLLVDDEETIRKLGREMLMALGFQVLTACDGQEALRVYAENRETIVCVLLDLTMPTLDGEQTFQELRRIDPGVRVVISSGYHEQEVAQKFQGQGLAGVIQKPYKVTEMSRKLSEVLAG</sequence>
<dbReference type="Pfam" id="PF08448">
    <property type="entry name" value="PAS_4"/>
    <property type="match status" value="1"/>
</dbReference>
<evidence type="ECO:0000313" key="12">
    <source>
        <dbReference type="EMBL" id="GFO69191.1"/>
    </source>
</evidence>
<dbReference type="InterPro" id="IPR000014">
    <property type="entry name" value="PAS"/>
</dbReference>
<dbReference type="CDD" id="cd00156">
    <property type="entry name" value="REC"/>
    <property type="match status" value="1"/>
</dbReference>
<dbReference type="InterPro" id="IPR036890">
    <property type="entry name" value="HATPase_C_sf"/>
</dbReference>
<name>A0A6V8N9H7_9BACT</name>
<evidence type="ECO:0000256" key="2">
    <source>
        <dbReference type="ARBA" id="ARBA00004651"/>
    </source>
</evidence>
<keyword evidence="5" id="KW-0812">Transmembrane</keyword>
<dbReference type="InterPro" id="IPR001789">
    <property type="entry name" value="Sig_transdc_resp-reg_receiver"/>
</dbReference>
<keyword evidence="13" id="KW-1185">Reference proteome</keyword>
<dbReference type="SUPFAM" id="SSF55785">
    <property type="entry name" value="PYP-like sensor domain (PAS domain)"/>
    <property type="match status" value="2"/>
</dbReference>
<dbReference type="GO" id="GO:0000155">
    <property type="term" value="F:phosphorelay sensor kinase activity"/>
    <property type="evidence" value="ECO:0007669"/>
    <property type="project" value="InterPro"/>
</dbReference>
<dbReference type="EMBL" id="BLXZ01000005">
    <property type="protein sequence ID" value="GFO69191.1"/>
    <property type="molecule type" value="Genomic_DNA"/>
</dbReference>
<dbReference type="EC" id="2.7.13.3" evidence="3"/>
<dbReference type="PROSITE" id="PS50113">
    <property type="entry name" value="PAC"/>
    <property type="match status" value="1"/>
</dbReference>
<dbReference type="InterPro" id="IPR005467">
    <property type="entry name" value="His_kinase_dom"/>
</dbReference>
<evidence type="ECO:0000313" key="13">
    <source>
        <dbReference type="Proteomes" id="UP000587586"/>
    </source>
</evidence>
<feature type="domain" description="Response regulatory" evidence="10">
    <location>
        <begin position="886"/>
        <end position="1002"/>
    </location>
</feature>
<evidence type="ECO:0000256" key="4">
    <source>
        <dbReference type="ARBA" id="ARBA00022475"/>
    </source>
</evidence>
<dbReference type="SMART" id="SM00448">
    <property type="entry name" value="REC"/>
    <property type="match status" value="1"/>
</dbReference>
<comment type="caution">
    <text evidence="12">The sequence shown here is derived from an EMBL/GenBank/DDBJ whole genome shotgun (WGS) entry which is preliminary data.</text>
</comment>
<dbReference type="Gene3D" id="1.10.287.130">
    <property type="match status" value="1"/>
</dbReference>
<dbReference type="SMART" id="SM00387">
    <property type="entry name" value="HATPase_c"/>
    <property type="match status" value="1"/>
</dbReference>
<dbReference type="InterPro" id="IPR036097">
    <property type="entry name" value="HisK_dim/P_sf"/>
</dbReference>
<dbReference type="InterPro" id="IPR035965">
    <property type="entry name" value="PAS-like_dom_sf"/>
</dbReference>
<dbReference type="SUPFAM" id="SSF47384">
    <property type="entry name" value="Homodimeric domain of signal transducing histidine kinase"/>
    <property type="match status" value="1"/>
</dbReference>